<keyword evidence="6" id="KW-0479">Metal-binding</keyword>
<dbReference type="PANTHER" id="PTHR31169:SF24">
    <property type="entry name" value="CELL DIVISION CYCLE-ASSOCIATED PROTEIN 7"/>
    <property type="match status" value="1"/>
</dbReference>
<feature type="compositionally biased region" description="Polar residues" evidence="14">
    <location>
        <begin position="100"/>
        <end position="109"/>
    </location>
</feature>
<evidence type="ECO:0000313" key="17">
    <source>
        <dbReference type="Proteomes" id="UP000770717"/>
    </source>
</evidence>
<dbReference type="PROSITE" id="PS50089">
    <property type="entry name" value="ZF_RING_2"/>
    <property type="match status" value="1"/>
</dbReference>
<dbReference type="OrthoDB" id="298344at2759"/>
<keyword evidence="3" id="KW-0963">Cytoplasm</keyword>
<evidence type="ECO:0000256" key="9">
    <source>
        <dbReference type="ARBA" id="ARBA00022843"/>
    </source>
</evidence>
<accession>A0A8J6KKN3</accession>
<evidence type="ECO:0000259" key="15">
    <source>
        <dbReference type="PROSITE" id="PS50089"/>
    </source>
</evidence>
<keyword evidence="5" id="KW-0597">Phosphoprotein</keyword>
<feature type="compositionally biased region" description="Basic residues" evidence="14">
    <location>
        <begin position="13"/>
        <end position="23"/>
    </location>
</feature>
<dbReference type="InterPro" id="IPR040221">
    <property type="entry name" value="CDCA7/CDA7L"/>
</dbReference>
<keyword evidence="12" id="KW-0539">Nucleus</keyword>
<dbReference type="InterPro" id="IPR018866">
    <property type="entry name" value="Znf-4CXXC_R1"/>
</dbReference>
<reference evidence="16" key="1">
    <citation type="thesis" date="2020" institute="ProQuest LLC" country="789 East Eisenhower Parkway, Ann Arbor, MI, USA">
        <title>Comparative Genomics and Chromosome Evolution.</title>
        <authorList>
            <person name="Mudd A.B."/>
        </authorList>
    </citation>
    <scope>NUCLEOTIDE SEQUENCE</scope>
    <source>
        <strain evidence="16">HN-11 Male</strain>
        <tissue evidence="16">Kidney and liver</tissue>
    </source>
</reference>
<evidence type="ECO:0000313" key="16">
    <source>
        <dbReference type="EMBL" id="KAG9491749.1"/>
    </source>
</evidence>
<evidence type="ECO:0000256" key="6">
    <source>
        <dbReference type="ARBA" id="ARBA00022723"/>
    </source>
</evidence>
<comment type="subcellular location">
    <subcellularLocation>
        <location evidence="2">Cytoplasm</location>
    </subcellularLocation>
    <subcellularLocation>
        <location evidence="1">Nucleus</location>
    </subcellularLocation>
</comment>
<dbReference type="EMBL" id="WNTK01000001">
    <property type="protein sequence ID" value="KAG9491749.1"/>
    <property type="molecule type" value="Genomic_DNA"/>
</dbReference>
<evidence type="ECO:0000256" key="11">
    <source>
        <dbReference type="ARBA" id="ARBA00023163"/>
    </source>
</evidence>
<dbReference type="GO" id="GO:0008270">
    <property type="term" value="F:zinc ion binding"/>
    <property type="evidence" value="ECO:0007669"/>
    <property type="project" value="UniProtKB-KW"/>
</dbReference>
<dbReference type="Proteomes" id="UP000770717">
    <property type="component" value="Unassembled WGS sequence"/>
</dbReference>
<evidence type="ECO:0000256" key="13">
    <source>
        <dbReference type="PROSITE-ProRule" id="PRU00175"/>
    </source>
</evidence>
<keyword evidence="9" id="KW-0832">Ubl conjugation</keyword>
<dbReference type="Pfam" id="PF10497">
    <property type="entry name" value="zf-4CXXC_R1"/>
    <property type="match status" value="1"/>
</dbReference>
<evidence type="ECO:0000256" key="3">
    <source>
        <dbReference type="ARBA" id="ARBA00022490"/>
    </source>
</evidence>
<feature type="domain" description="RING-type" evidence="15">
    <location>
        <begin position="219"/>
        <end position="273"/>
    </location>
</feature>
<evidence type="ECO:0000256" key="4">
    <source>
        <dbReference type="ARBA" id="ARBA00022499"/>
    </source>
</evidence>
<evidence type="ECO:0000256" key="10">
    <source>
        <dbReference type="ARBA" id="ARBA00023015"/>
    </source>
</evidence>
<comment type="caution">
    <text evidence="16">The sequence shown here is derived from an EMBL/GenBank/DDBJ whole genome shotgun (WGS) entry which is preliminary data.</text>
</comment>
<protein>
    <recommendedName>
        <fullName evidence="15">RING-type domain-containing protein</fullName>
    </recommendedName>
</protein>
<sequence>MSRKSSTVSVPQKSHRHSLRLALKKKEANSDSSDSEEHKWNSSSSDSEVSLGPVRHASDSEEEQPNEFLRKRAKNIKENKAMLAQLMAALESLPGHLQEESTVQNSSTQKYKRRPRESLPKVEPKRNPDRAARRVTRSMGMLQAVSPEKEGNRRRTENLSLKEVRARHRKPVRQPSSRLSIHAIPHVVRPVEDITEDELNNVADNVNDKVYNTVHGSTCHQCRQKTTDTKTNCRNKECNGIQGQFCGPCLRNRYGEDVRKALLDPNWTCPVCRKICNCSFCRQRDGHSATGILYPLARHRGFSDVHSYLSR</sequence>
<evidence type="ECO:0000256" key="12">
    <source>
        <dbReference type="ARBA" id="ARBA00023242"/>
    </source>
</evidence>
<dbReference type="GO" id="GO:0005737">
    <property type="term" value="C:cytoplasm"/>
    <property type="evidence" value="ECO:0007669"/>
    <property type="project" value="UniProtKB-SubCell"/>
</dbReference>
<keyword evidence="7 13" id="KW-0863">Zinc-finger</keyword>
<keyword evidence="10" id="KW-0805">Transcription regulation</keyword>
<evidence type="ECO:0000256" key="1">
    <source>
        <dbReference type="ARBA" id="ARBA00004123"/>
    </source>
</evidence>
<dbReference type="GO" id="GO:0006355">
    <property type="term" value="P:regulation of DNA-templated transcription"/>
    <property type="evidence" value="ECO:0007669"/>
    <property type="project" value="InterPro"/>
</dbReference>
<evidence type="ECO:0000256" key="5">
    <source>
        <dbReference type="ARBA" id="ARBA00022553"/>
    </source>
</evidence>
<dbReference type="GO" id="GO:0005634">
    <property type="term" value="C:nucleus"/>
    <property type="evidence" value="ECO:0007669"/>
    <property type="project" value="UniProtKB-SubCell"/>
</dbReference>
<keyword evidence="8" id="KW-0862">Zinc</keyword>
<feature type="region of interest" description="Disordered" evidence="14">
    <location>
        <begin position="97"/>
        <end position="157"/>
    </location>
</feature>
<evidence type="ECO:0000256" key="8">
    <source>
        <dbReference type="ARBA" id="ARBA00022833"/>
    </source>
</evidence>
<feature type="region of interest" description="Disordered" evidence="14">
    <location>
        <begin position="1"/>
        <end position="73"/>
    </location>
</feature>
<feature type="compositionally biased region" description="Polar residues" evidence="14">
    <location>
        <begin position="1"/>
        <end position="12"/>
    </location>
</feature>
<organism evidence="16 17">
    <name type="scientific">Eleutherodactylus coqui</name>
    <name type="common">Puerto Rican coqui</name>
    <dbReference type="NCBI Taxonomy" id="57060"/>
    <lineage>
        <taxon>Eukaryota</taxon>
        <taxon>Metazoa</taxon>
        <taxon>Chordata</taxon>
        <taxon>Craniata</taxon>
        <taxon>Vertebrata</taxon>
        <taxon>Euteleostomi</taxon>
        <taxon>Amphibia</taxon>
        <taxon>Batrachia</taxon>
        <taxon>Anura</taxon>
        <taxon>Neobatrachia</taxon>
        <taxon>Hyloidea</taxon>
        <taxon>Eleutherodactylidae</taxon>
        <taxon>Eleutherodactylinae</taxon>
        <taxon>Eleutherodactylus</taxon>
        <taxon>Eleutherodactylus</taxon>
    </lineage>
</organism>
<keyword evidence="11" id="KW-0804">Transcription</keyword>
<keyword evidence="17" id="KW-1185">Reference proteome</keyword>
<feature type="compositionally biased region" description="Basic and acidic residues" evidence="14">
    <location>
        <begin position="147"/>
        <end position="157"/>
    </location>
</feature>
<dbReference type="InterPro" id="IPR001841">
    <property type="entry name" value="Znf_RING"/>
</dbReference>
<evidence type="ECO:0000256" key="7">
    <source>
        <dbReference type="ARBA" id="ARBA00022771"/>
    </source>
</evidence>
<name>A0A8J6KKN3_ELECQ</name>
<dbReference type="PANTHER" id="PTHR31169">
    <property type="entry name" value="OS05G0300700 PROTEIN"/>
    <property type="match status" value="1"/>
</dbReference>
<gene>
    <name evidence="16" type="ORF">GDO78_000322</name>
</gene>
<feature type="compositionally biased region" description="Basic and acidic residues" evidence="14">
    <location>
        <begin position="116"/>
        <end position="132"/>
    </location>
</feature>
<keyword evidence="4" id="KW-1017">Isopeptide bond</keyword>
<proteinExistence type="predicted"/>
<dbReference type="AlphaFoldDB" id="A0A8J6KKN3"/>
<evidence type="ECO:0000256" key="14">
    <source>
        <dbReference type="SAM" id="MobiDB-lite"/>
    </source>
</evidence>
<evidence type="ECO:0000256" key="2">
    <source>
        <dbReference type="ARBA" id="ARBA00004496"/>
    </source>
</evidence>
<feature type="compositionally biased region" description="Basic and acidic residues" evidence="14">
    <location>
        <begin position="24"/>
        <end position="40"/>
    </location>
</feature>